<dbReference type="Pfam" id="PF03629">
    <property type="entry name" value="SASA"/>
    <property type="match status" value="1"/>
</dbReference>
<dbReference type="InterPro" id="IPR005181">
    <property type="entry name" value="SASA"/>
</dbReference>
<organism evidence="4 5">
    <name type="scientific">Rubritalea profundi</name>
    <dbReference type="NCBI Taxonomy" id="1658618"/>
    <lineage>
        <taxon>Bacteria</taxon>
        <taxon>Pseudomonadati</taxon>
        <taxon>Verrucomicrobiota</taxon>
        <taxon>Verrucomicrobiia</taxon>
        <taxon>Verrucomicrobiales</taxon>
        <taxon>Rubritaleaceae</taxon>
        <taxon>Rubritalea</taxon>
    </lineage>
</organism>
<keyword evidence="5" id="KW-1185">Reference proteome</keyword>
<gene>
    <name evidence="4" type="ORF">BSZ32_13900</name>
</gene>
<sequence>MKAPTRFTRSFVIATLALLPFAAVAKPVPANGKLKVFILSGQSNMVGFGQLKGTPETMETYVKSKPQEYGHLVTKDGNPVVRDDVWIVNISDLAKPKKGPLTVGYGASEGHIGPEYGFGFAVGDRYEDPVLLIKSSWGGRSLKHNFLSPSSAEYPKPKKDGDMGFHYAEVLRHVKEITGDVKKYYPDYSGKGFEIVGFGWHQGWNDRIDQSAVDAYESNLVNFVNDIRKDLGIEKLPFVIANTGMGGWDIPARYKAKVEKLMVAQLALADAKKYPDFKGNVAGVETRDFQRSREESPSKQDYHWMRNWETYYLIGKSMAEAMAGLLSSDN</sequence>
<dbReference type="Proteomes" id="UP000239907">
    <property type="component" value="Unassembled WGS sequence"/>
</dbReference>
<dbReference type="PANTHER" id="PTHR31988">
    <property type="entry name" value="ESTERASE, PUTATIVE (DUF303)-RELATED"/>
    <property type="match status" value="1"/>
</dbReference>
<feature type="chain" id="PRO_5015596647" description="Sialate O-acetylesterase domain-containing protein" evidence="2">
    <location>
        <begin position="26"/>
        <end position="330"/>
    </location>
</feature>
<keyword evidence="2" id="KW-0732">Signal</keyword>
<comment type="caution">
    <text evidence="4">The sequence shown here is derived from an EMBL/GenBank/DDBJ whole genome shotgun (WGS) entry which is preliminary data.</text>
</comment>
<dbReference type="Gene3D" id="3.40.50.1110">
    <property type="entry name" value="SGNH hydrolase"/>
    <property type="match status" value="1"/>
</dbReference>
<protein>
    <recommendedName>
        <fullName evidence="3">Sialate O-acetylesterase domain-containing protein</fullName>
    </recommendedName>
</protein>
<name>A0A2S7U385_9BACT</name>
<feature type="signal peptide" evidence="2">
    <location>
        <begin position="1"/>
        <end position="25"/>
    </location>
</feature>
<reference evidence="4 5" key="1">
    <citation type="submission" date="2016-12" db="EMBL/GenBank/DDBJ databases">
        <title>Study of bacterial adaptation to deep sea.</title>
        <authorList>
            <person name="Song J."/>
            <person name="Yoshizawa S."/>
            <person name="Kogure K."/>
        </authorList>
    </citation>
    <scope>NUCLEOTIDE SEQUENCE [LARGE SCALE GENOMIC DNA]</scope>
    <source>
        <strain evidence="4 5">SAORIC-165</strain>
    </source>
</reference>
<evidence type="ECO:0000259" key="3">
    <source>
        <dbReference type="Pfam" id="PF03629"/>
    </source>
</evidence>
<dbReference type="PANTHER" id="PTHR31988:SF19">
    <property type="entry name" value="9-O-ACETYL-N-ACETYLNEURAMINIC ACID DEACETYLASE-RELATED"/>
    <property type="match status" value="1"/>
</dbReference>
<dbReference type="EMBL" id="MQWA01000001">
    <property type="protein sequence ID" value="PQJ29475.1"/>
    <property type="molecule type" value="Genomic_DNA"/>
</dbReference>
<evidence type="ECO:0000256" key="2">
    <source>
        <dbReference type="SAM" id="SignalP"/>
    </source>
</evidence>
<dbReference type="InterPro" id="IPR036514">
    <property type="entry name" value="SGNH_hydro_sf"/>
</dbReference>
<feature type="domain" description="Sialate O-acetylesterase" evidence="3">
    <location>
        <begin position="34"/>
        <end position="272"/>
    </location>
</feature>
<dbReference type="InterPro" id="IPR052940">
    <property type="entry name" value="Carb_Esterase_6"/>
</dbReference>
<keyword evidence="1" id="KW-0378">Hydrolase</keyword>
<evidence type="ECO:0000313" key="5">
    <source>
        <dbReference type="Proteomes" id="UP000239907"/>
    </source>
</evidence>
<dbReference type="SUPFAM" id="SSF52266">
    <property type="entry name" value="SGNH hydrolase"/>
    <property type="match status" value="1"/>
</dbReference>
<dbReference type="GO" id="GO:0016788">
    <property type="term" value="F:hydrolase activity, acting on ester bonds"/>
    <property type="evidence" value="ECO:0007669"/>
    <property type="project" value="UniProtKB-ARBA"/>
</dbReference>
<proteinExistence type="predicted"/>
<dbReference type="AlphaFoldDB" id="A0A2S7U385"/>
<evidence type="ECO:0000256" key="1">
    <source>
        <dbReference type="ARBA" id="ARBA00022801"/>
    </source>
</evidence>
<accession>A0A2S7U385</accession>
<dbReference type="RefSeq" id="WP_165788858.1">
    <property type="nucleotide sequence ID" value="NZ_MQWA01000001.1"/>
</dbReference>
<evidence type="ECO:0000313" key="4">
    <source>
        <dbReference type="EMBL" id="PQJ29475.1"/>
    </source>
</evidence>